<dbReference type="CDD" id="cd00063">
    <property type="entry name" value="FN3"/>
    <property type="match status" value="2"/>
</dbReference>
<keyword evidence="3" id="KW-0624">Polysaccharide degradation</keyword>
<keyword evidence="3" id="KW-0119">Carbohydrate metabolism</keyword>
<dbReference type="RefSeq" id="WP_139131867.1">
    <property type="nucleotide sequence ID" value="NZ_FMIB01000002.1"/>
</dbReference>
<dbReference type="Pfam" id="PF16640">
    <property type="entry name" value="Big_3_5"/>
    <property type="match status" value="1"/>
</dbReference>
<dbReference type="SUPFAM" id="SSF69318">
    <property type="entry name" value="Integrin alpha N-terminal domain"/>
    <property type="match status" value="2"/>
</dbReference>
<protein>
    <submittedName>
        <fullName evidence="5">Repeat domain-containing protein</fullName>
    </submittedName>
</protein>
<organism evidence="5 6">
    <name type="scientific">Micromonospora chersina</name>
    <dbReference type="NCBI Taxonomy" id="47854"/>
    <lineage>
        <taxon>Bacteria</taxon>
        <taxon>Bacillati</taxon>
        <taxon>Actinomycetota</taxon>
        <taxon>Actinomycetes</taxon>
        <taxon>Micromonosporales</taxon>
        <taxon>Micromonosporaceae</taxon>
        <taxon>Micromonospora</taxon>
    </lineage>
</organism>
<dbReference type="Gene3D" id="2.130.10.130">
    <property type="entry name" value="Integrin alpha, N-terminal"/>
    <property type="match status" value="3"/>
</dbReference>
<dbReference type="InterPro" id="IPR036116">
    <property type="entry name" value="FN3_sf"/>
</dbReference>
<evidence type="ECO:0000313" key="5">
    <source>
        <dbReference type="EMBL" id="SCL57583.1"/>
    </source>
</evidence>
<dbReference type="EMBL" id="FMIB01000002">
    <property type="protein sequence ID" value="SCL57583.1"/>
    <property type="molecule type" value="Genomic_DNA"/>
</dbReference>
<reference evidence="6" key="1">
    <citation type="submission" date="2016-06" db="EMBL/GenBank/DDBJ databases">
        <authorList>
            <person name="Varghese N."/>
            <person name="Submissions Spin"/>
        </authorList>
    </citation>
    <scope>NUCLEOTIDE SEQUENCE [LARGE SCALE GENOMIC DNA]</scope>
    <source>
        <strain evidence="6">DSM 44151</strain>
    </source>
</reference>
<dbReference type="SUPFAM" id="SSF49265">
    <property type="entry name" value="Fibronectin type III"/>
    <property type="match status" value="1"/>
</dbReference>
<dbReference type="InterPro" id="IPR013517">
    <property type="entry name" value="FG-GAP"/>
</dbReference>
<evidence type="ECO:0000256" key="2">
    <source>
        <dbReference type="ARBA" id="ARBA00023295"/>
    </source>
</evidence>
<evidence type="ECO:0000256" key="3">
    <source>
        <dbReference type="ARBA" id="ARBA00023326"/>
    </source>
</evidence>
<feature type="domain" description="Fibronectin type-III" evidence="4">
    <location>
        <begin position="127"/>
        <end position="210"/>
    </location>
</feature>
<feature type="domain" description="Fibronectin type-III" evidence="4">
    <location>
        <begin position="39"/>
        <end position="126"/>
    </location>
</feature>
<dbReference type="GO" id="GO:0016798">
    <property type="term" value="F:hydrolase activity, acting on glycosyl bonds"/>
    <property type="evidence" value="ECO:0007669"/>
    <property type="project" value="UniProtKB-KW"/>
</dbReference>
<keyword evidence="6" id="KW-1185">Reference proteome</keyword>
<dbReference type="InterPro" id="IPR028994">
    <property type="entry name" value="Integrin_alpha_N"/>
</dbReference>
<dbReference type="PANTHER" id="PTHR46580">
    <property type="entry name" value="SENSOR KINASE-RELATED"/>
    <property type="match status" value="1"/>
</dbReference>
<dbReference type="InterPro" id="IPR032109">
    <property type="entry name" value="Big_3_5"/>
</dbReference>
<dbReference type="GO" id="GO:0000272">
    <property type="term" value="P:polysaccharide catabolic process"/>
    <property type="evidence" value="ECO:0007669"/>
    <property type="project" value="UniProtKB-KW"/>
</dbReference>
<name>A0A1C6UUP8_9ACTN</name>
<dbReference type="Gene3D" id="2.60.40.10">
    <property type="entry name" value="Immunoglobulins"/>
    <property type="match status" value="2"/>
</dbReference>
<sequence length="668" mass="68992">MRVTAGYRDHRRTLSALVLLALVAVLAPAAPAWALGLSAPKTVTATALSHEQIRLTWTAGTGATGYRVLRSGSSGGPYQQVASTDQREWTDGGLTAASRYWYVVVSTSGDLASRPSREVSATTWINPPRGVRATGAPDRITLSWEPSPGATGYTVLRWNNGSYESRGDTTGTSFVDTAVTTGPEYLYRVRAVSAASSNDSAEVWARVGAPSSITLTVSPARTEAGQAALLTAKVVAADPDTPTFLGGVYFYADGQALQGAWLDSAGRAEIVTSLPVGAHTLHAQFAGSQTPAVGASASAAVAHTVVPAYGQVNYGSYRTYGFGTVIPSSVAVADVTGDGRGDLLMGTYTYAELPEDNCKLLVLAQRPDGTLAPPQVLDTHGYPNGTVVLATGDVDADGDTDVAAIANSGVDVFLQQAGGLAAPVLLPLATRPADLRLADLDADGRADLVVAEQDRLTVHRSVDGRTFAPPVLVDDGYDRGLVDTADLDGDGRRDIVQLTNTTATLEVFTQTAEGNFARAGAYPVPDGTARGVGSMAAGDLTGDGRADVAVTAGGNKPASRLLVFPQTGAGALGAPVAYPHYDIPQPVVLADVNGDALLDAVTAHGGWQAAGVSLQRPDGQLGRERLWGLPYASSYPGRGLAVGDLTGDGRPDLVLADYNSGLVVLPQV</sequence>
<dbReference type="OrthoDB" id="877328at2"/>
<dbReference type="InterPro" id="IPR003961">
    <property type="entry name" value="FN3_dom"/>
</dbReference>
<dbReference type="STRING" id="47854.GA0070603_2449"/>
<proteinExistence type="predicted"/>
<evidence type="ECO:0000259" key="4">
    <source>
        <dbReference type="PROSITE" id="PS50853"/>
    </source>
</evidence>
<dbReference type="PROSITE" id="PS50853">
    <property type="entry name" value="FN3"/>
    <property type="match status" value="2"/>
</dbReference>
<keyword evidence="2" id="KW-0378">Hydrolase</keyword>
<dbReference type="Pfam" id="PF13517">
    <property type="entry name" value="FG-GAP_3"/>
    <property type="match status" value="3"/>
</dbReference>
<evidence type="ECO:0000313" key="6">
    <source>
        <dbReference type="Proteomes" id="UP000198605"/>
    </source>
</evidence>
<accession>A0A1C6UUP8</accession>
<dbReference type="AlphaFoldDB" id="A0A1C6UUP8"/>
<dbReference type="GeneID" id="43279096"/>
<gene>
    <name evidence="5" type="ORF">GA0070603_2449</name>
</gene>
<dbReference type="Proteomes" id="UP000198605">
    <property type="component" value="Unassembled WGS sequence"/>
</dbReference>
<evidence type="ECO:0000256" key="1">
    <source>
        <dbReference type="ARBA" id="ARBA00022729"/>
    </source>
</evidence>
<keyword evidence="2" id="KW-0326">Glycosidase</keyword>
<keyword evidence="1" id="KW-0732">Signal</keyword>
<dbReference type="PANTHER" id="PTHR46580:SF4">
    <property type="entry name" value="ATP_GTP-BINDING PROTEIN"/>
    <property type="match status" value="1"/>
</dbReference>
<dbReference type="InterPro" id="IPR013783">
    <property type="entry name" value="Ig-like_fold"/>
</dbReference>
<dbReference type="SMART" id="SM00060">
    <property type="entry name" value="FN3"/>
    <property type="match status" value="2"/>
</dbReference>